<comment type="similarity">
    <text evidence="3">Belongs to the AB hydrolase superfamily. Lipase family.</text>
</comment>
<dbReference type="GO" id="GO:0015996">
    <property type="term" value="P:chlorophyll catabolic process"/>
    <property type="evidence" value="ECO:0007669"/>
    <property type="project" value="UniProtKB-KW"/>
</dbReference>
<dbReference type="InterPro" id="IPR029058">
    <property type="entry name" value="AB_hydrolase_fold"/>
</dbReference>
<comment type="pathway">
    <text evidence="2">Porphyrin-containing compound metabolism; chlorophyll degradation.</text>
</comment>
<reference evidence="9" key="1">
    <citation type="journal article" date="2023" name="Science">
        <title>Elucidation of the pathway for biosynthesis of saponin adjuvants from the soapbark tree.</title>
        <authorList>
            <person name="Reed J."/>
            <person name="Orme A."/>
            <person name="El-Demerdash A."/>
            <person name="Owen C."/>
            <person name="Martin L.B.B."/>
            <person name="Misra R.C."/>
            <person name="Kikuchi S."/>
            <person name="Rejzek M."/>
            <person name="Martin A.C."/>
            <person name="Harkess A."/>
            <person name="Leebens-Mack J."/>
            <person name="Louveau T."/>
            <person name="Stephenson M.J."/>
            <person name="Osbourn A."/>
        </authorList>
    </citation>
    <scope>NUCLEOTIDE SEQUENCE</scope>
    <source>
        <strain evidence="9">S10</strain>
    </source>
</reference>
<dbReference type="Proteomes" id="UP001163823">
    <property type="component" value="Chromosome 4"/>
</dbReference>
<dbReference type="FunFam" id="3.40.50.1820:FF:000159">
    <property type="entry name" value="Chlorophyllase-2, chloroplastic"/>
    <property type="match status" value="1"/>
</dbReference>
<dbReference type="EC" id="3.1.1.14" evidence="4"/>
<sequence>MALYPCYLAQPPANQFEIPIQSHELTPQISLLQSWDFVTAAPPPPNHGFRPSPPNPLLIFTPSVAGKYPVLLFCHGFYLRNSFYSNLLEHIASHGYIVVAPQFYDWIPISGTTEISYAAKVTDWLSEGLQPLLPDNVKADLLKLALSGHSRGGKTAFALALGHAKTKLKFSVLLGIDPVAGSSKNSRIFPHILTYVPHSFNLSIPVTVIGTGLGPEKANCCSPACAPDGVNHKEFYNECKEPCSYFVAKDYGHMDMLDDNPPGIVGELSGCMCKNGIYPRDLMRRTVGGLVVAVLKASLKSEDGDFKAIVNDPALAPAKLDPVEFVAA</sequence>
<protein>
    <recommendedName>
        <fullName evidence="4">chlorophyllase</fullName>
        <ecNumber evidence="4">3.1.1.14</ecNumber>
    </recommendedName>
</protein>
<dbReference type="Gene3D" id="3.40.50.1820">
    <property type="entry name" value="alpha/beta hydrolase"/>
    <property type="match status" value="1"/>
</dbReference>
<evidence type="ECO:0000256" key="8">
    <source>
        <dbReference type="ARBA" id="ARBA00053022"/>
    </source>
</evidence>
<dbReference type="PANTHER" id="PTHR33428">
    <property type="entry name" value="CHLOROPHYLLASE-2, CHLOROPLASTIC"/>
    <property type="match status" value="1"/>
</dbReference>
<comment type="subcellular location">
    <subcellularLocation>
        <location evidence="1">Cytoplasm</location>
        <location evidence="1">Cytosol</location>
    </subcellularLocation>
</comment>
<evidence type="ECO:0000256" key="1">
    <source>
        <dbReference type="ARBA" id="ARBA00004514"/>
    </source>
</evidence>
<comment type="catalytic activity">
    <reaction evidence="8">
        <text>a chlorophyll + H2O = a chlorophyllide + phytol + H(+)</text>
        <dbReference type="Rhea" id="RHEA:19605"/>
        <dbReference type="ChEBI" id="CHEBI:15377"/>
        <dbReference type="ChEBI" id="CHEBI:15378"/>
        <dbReference type="ChEBI" id="CHEBI:17327"/>
        <dbReference type="ChEBI" id="CHEBI:139291"/>
        <dbReference type="ChEBI" id="CHEBI:139292"/>
        <dbReference type="EC" id="3.1.1.14"/>
    </reaction>
    <physiologicalReaction direction="left-to-right" evidence="8">
        <dbReference type="Rhea" id="RHEA:19606"/>
    </physiologicalReaction>
</comment>
<accession>A0AAD7Q173</accession>
<keyword evidence="6" id="KW-0378">Hydrolase</keyword>
<evidence type="ECO:0000256" key="4">
    <source>
        <dbReference type="ARBA" id="ARBA00013226"/>
    </source>
</evidence>
<comment type="caution">
    <text evidence="9">The sequence shown here is derived from an EMBL/GenBank/DDBJ whole genome shotgun (WGS) entry which is preliminary data.</text>
</comment>
<dbReference type="GO" id="GO:0005829">
    <property type="term" value="C:cytosol"/>
    <property type="evidence" value="ECO:0007669"/>
    <property type="project" value="UniProtKB-SubCell"/>
</dbReference>
<evidence type="ECO:0000256" key="7">
    <source>
        <dbReference type="ARBA" id="ARBA00022817"/>
    </source>
</evidence>
<evidence type="ECO:0000313" key="9">
    <source>
        <dbReference type="EMBL" id="KAJ7972751.1"/>
    </source>
</evidence>
<dbReference type="PANTHER" id="PTHR33428:SF10">
    <property type="entry name" value="CHLOROPHYLLASE-1"/>
    <property type="match status" value="1"/>
</dbReference>
<keyword evidence="10" id="KW-1185">Reference proteome</keyword>
<dbReference type="SUPFAM" id="SSF53474">
    <property type="entry name" value="alpha/beta-Hydrolases"/>
    <property type="match status" value="1"/>
</dbReference>
<evidence type="ECO:0000256" key="2">
    <source>
        <dbReference type="ARBA" id="ARBA00005212"/>
    </source>
</evidence>
<keyword evidence="5" id="KW-0963">Cytoplasm</keyword>
<evidence type="ECO:0000256" key="6">
    <source>
        <dbReference type="ARBA" id="ARBA00022801"/>
    </source>
</evidence>
<keyword evidence="7" id="KW-0881">Chlorophyll catabolism</keyword>
<proteinExistence type="inferred from homology"/>
<evidence type="ECO:0000256" key="3">
    <source>
        <dbReference type="ARBA" id="ARBA00010701"/>
    </source>
</evidence>
<dbReference type="GO" id="GO:0047746">
    <property type="term" value="F:chlorophyllase activity"/>
    <property type="evidence" value="ECO:0007669"/>
    <property type="project" value="UniProtKB-EC"/>
</dbReference>
<dbReference type="InterPro" id="IPR017395">
    <property type="entry name" value="Chlorophyllase-like"/>
</dbReference>
<dbReference type="AlphaFoldDB" id="A0AAD7Q173"/>
<evidence type="ECO:0000313" key="10">
    <source>
        <dbReference type="Proteomes" id="UP001163823"/>
    </source>
</evidence>
<evidence type="ECO:0000256" key="5">
    <source>
        <dbReference type="ARBA" id="ARBA00022490"/>
    </source>
</evidence>
<name>A0AAD7Q173_QUISA</name>
<gene>
    <name evidence="9" type="ORF">O6P43_010595</name>
</gene>
<dbReference type="Pfam" id="PF07224">
    <property type="entry name" value="Chlorophyllase"/>
    <property type="match status" value="1"/>
</dbReference>
<organism evidence="9 10">
    <name type="scientific">Quillaja saponaria</name>
    <name type="common">Soap bark tree</name>
    <dbReference type="NCBI Taxonomy" id="32244"/>
    <lineage>
        <taxon>Eukaryota</taxon>
        <taxon>Viridiplantae</taxon>
        <taxon>Streptophyta</taxon>
        <taxon>Embryophyta</taxon>
        <taxon>Tracheophyta</taxon>
        <taxon>Spermatophyta</taxon>
        <taxon>Magnoliopsida</taxon>
        <taxon>eudicotyledons</taxon>
        <taxon>Gunneridae</taxon>
        <taxon>Pentapetalae</taxon>
        <taxon>rosids</taxon>
        <taxon>fabids</taxon>
        <taxon>Fabales</taxon>
        <taxon>Quillajaceae</taxon>
        <taxon>Quillaja</taxon>
    </lineage>
</organism>
<dbReference type="EMBL" id="JARAOO010000004">
    <property type="protein sequence ID" value="KAJ7972751.1"/>
    <property type="molecule type" value="Genomic_DNA"/>
</dbReference>